<dbReference type="EMBL" id="QLMJ01000009">
    <property type="protein sequence ID" value="RAK35667.1"/>
    <property type="molecule type" value="Genomic_DNA"/>
</dbReference>
<dbReference type="RefSeq" id="WP_181557896.1">
    <property type="nucleotide sequence ID" value="NZ_JACHWI010000006.1"/>
</dbReference>
<accession>A0A327ZFK7</accession>
<evidence type="ECO:0000256" key="2">
    <source>
        <dbReference type="SAM" id="Phobius"/>
    </source>
</evidence>
<keyword evidence="2" id="KW-0812">Transmembrane</keyword>
<dbReference type="Proteomes" id="UP000249341">
    <property type="component" value="Unassembled WGS sequence"/>
</dbReference>
<proteinExistence type="predicted"/>
<feature type="region of interest" description="Disordered" evidence="1">
    <location>
        <begin position="176"/>
        <end position="204"/>
    </location>
</feature>
<keyword evidence="2" id="KW-0472">Membrane</keyword>
<keyword evidence="4" id="KW-1185">Reference proteome</keyword>
<evidence type="ECO:0000313" key="4">
    <source>
        <dbReference type="Proteomes" id="UP000249341"/>
    </source>
</evidence>
<reference evidence="3 4" key="1">
    <citation type="submission" date="2018-06" db="EMBL/GenBank/DDBJ databases">
        <title>Genomic Encyclopedia of Type Strains, Phase III (KMG-III): the genomes of soil and plant-associated and newly described type strains.</title>
        <authorList>
            <person name="Whitman W."/>
        </authorList>
    </citation>
    <scope>NUCLEOTIDE SEQUENCE [LARGE SCALE GENOMIC DNA]</scope>
    <source>
        <strain evidence="3 4">CGMCC 4.7090</strain>
    </source>
</reference>
<evidence type="ECO:0000313" key="3">
    <source>
        <dbReference type="EMBL" id="RAK35667.1"/>
    </source>
</evidence>
<feature type="transmembrane region" description="Helical" evidence="2">
    <location>
        <begin position="141"/>
        <end position="168"/>
    </location>
</feature>
<feature type="compositionally biased region" description="Basic and acidic residues" evidence="1">
    <location>
        <begin position="179"/>
        <end position="204"/>
    </location>
</feature>
<feature type="transmembrane region" description="Helical" evidence="2">
    <location>
        <begin position="73"/>
        <end position="92"/>
    </location>
</feature>
<organism evidence="3 4">
    <name type="scientific">Actinoplanes lutulentus</name>
    <dbReference type="NCBI Taxonomy" id="1287878"/>
    <lineage>
        <taxon>Bacteria</taxon>
        <taxon>Bacillati</taxon>
        <taxon>Actinomycetota</taxon>
        <taxon>Actinomycetes</taxon>
        <taxon>Micromonosporales</taxon>
        <taxon>Micromonosporaceae</taxon>
        <taxon>Actinoplanes</taxon>
    </lineage>
</organism>
<dbReference type="AlphaFoldDB" id="A0A327ZFK7"/>
<feature type="transmembrane region" description="Helical" evidence="2">
    <location>
        <begin position="12"/>
        <end position="28"/>
    </location>
</feature>
<feature type="transmembrane region" description="Helical" evidence="2">
    <location>
        <begin position="112"/>
        <end position="132"/>
    </location>
</feature>
<evidence type="ECO:0000256" key="1">
    <source>
        <dbReference type="SAM" id="MobiDB-lite"/>
    </source>
</evidence>
<gene>
    <name evidence="3" type="ORF">B0I29_109141</name>
</gene>
<sequence length="204" mass="21544">MSSKSVTVRRAAIAAPALMFGYGVLRFFDGADGDRGNGLAWDAGHLAFFAAMVVFGVLAVAIRPAVPQWAHRVGSVAAATALVGIGCFLWVITGDLSDSFREAAPLPDVLRTGGSALFPLGMLVLLGLMVAVRRMPVWSPLLFGAGIAAITVNLDMLPIASLIILAALSPLAGDVDEEPQQKDHTGEVSRQAARERFKPELTRH</sequence>
<comment type="caution">
    <text evidence="3">The sequence shown here is derived from an EMBL/GenBank/DDBJ whole genome shotgun (WGS) entry which is preliminary data.</text>
</comment>
<feature type="transmembrane region" description="Helical" evidence="2">
    <location>
        <begin position="40"/>
        <end position="61"/>
    </location>
</feature>
<name>A0A327ZFK7_9ACTN</name>
<protein>
    <submittedName>
        <fullName evidence="3">Uncharacterized protein</fullName>
    </submittedName>
</protein>
<keyword evidence="2" id="KW-1133">Transmembrane helix</keyword>